<gene>
    <name evidence="9" type="primary">gsiD</name>
    <name evidence="9" type="ORF">NGAL_HAMBI1145_15490</name>
</gene>
<keyword evidence="5 7" id="KW-1133">Transmembrane helix</keyword>
<dbReference type="SUPFAM" id="SSF161098">
    <property type="entry name" value="MetI-like"/>
    <property type="match status" value="1"/>
</dbReference>
<dbReference type="Pfam" id="PF00528">
    <property type="entry name" value="BPD_transp_1"/>
    <property type="match status" value="1"/>
</dbReference>
<sequence>MIPQAILRATRNQPSFLASIVLLVAVVFIGVFGSWLAPQDPFLLNPQTVNQGSTTAHWLGTDEFGRDLLSRLLIGVQPTLLVAIGATVIAGVLGTMIGIAGAYGRPLIAFLIMRSVDIMLSFPPILLALLAVGFWESGIFSLAVVIGVLYVPHFARVAHAATLQVSRMEFMEAEHAMGASVRRVVFTAILPNILSPLVVQATLTVAAAILLESGLSFLGLGIVPPEPSWGQMIGTARGYLGQNPMYVIWPSLLLALTVLAINVVGDRLRDILDPRLREE</sequence>
<keyword evidence="2 7" id="KW-0813">Transport</keyword>
<accession>A0A0T7FCW0</accession>
<feature type="transmembrane region" description="Helical" evidence="7">
    <location>
        <begin position="141"/>
        <end position="163"/>
    </location>
</feature>
<dbReference type="GO" id="GO:0055085">
    <property type="term" value="P:transmembrane transport"/>
    <property type="evidence" value="ECO:0007669"/>
    <property type="project" value="InterPro"/>
</dbReference>
<evidence type="ECO:0000313" key="10">
    <source>
        <dbReference type="Proteomes" id="UP000046176"/>
    </source>
</evidence>
<dbReference type="RefSeq" id="WP_080951037.1">
    <property type="nucleotide sequence ID" value="NZ_CCRH01000003.1"/>
</dbReference>
<protein>
    <submittedName>
        <fullName evidence="9">Glutathione ABC transporter permease GsiD</fullName>
    </submittedName>
</protein>
<evidence type="ECO:0000256" key="1">
    <source>
        <dbReference type="ARBA" id="ARBA00004651"/>
    </source>
</evidence>
<evidence type="ECO:0000259" key="8">
    <source>
        <dbReference type="PROSITE" id="PS50928"/>
    </source>
</evidence>
<evidence type="ECO:0000313" key="9">
    <source>
        <dbReference type="EMBL" id="CDZ32848.1"/>
    </source>
</evidence>
<proteinExistence type="inferred from homology"/>
<feature type="transmembrane region" description="Helical" evidence="7">
    <location>
        <begin position="116"/>
        <end position="135"/>
    </location>
</feature>
<evidence type="ECO:0000256" key="4">
    <source>
        <dbReference type="ARBA" id="ARBA00022692"/>
    </source>
</evidence>
<dbReference type="InterPro" id="IPR035906">
    <property type="entry name" value="MetI-like_sf"/>
</dbReference>
<dbReference type="PANTHER" id="PTHR43386">
    <property type="entry name" value="OLIGOPEPTIDE TRANSPORT SYSTEM PERMEASE PROTEIN APPC"/>
    <property type="match status" value="1"/>
</dbReference>
<keyword evidence="4 7" id="KW-0812">Transmembrane</keyword>
<dbReference type="OrthoDB" id="8906042at2"/>
<dbReference type="EMBL" id="CCRH01000003">
    <property type="protein sequence ID" value="CDZ32848.1"/>
    <property type="molecule type" value="Genomic_DNA"/>
</dbReference>
<dbReference type="AlphaFoldDB" id="A0A0T7FCW0"/>
<keyword evidence="3" id="KW-1003">Cell membrane</keyword>
<evidence type="ECO:0000256" key="2">
    <source>
        <dbReference type="ARBA" id="ARBA00022448"/>
    </source>
</evidence>
<name>A0A0T7FCW0_NEOGA</name>
<comment type="similarity">
    <text evidence="7">Belongs to the binding-protein-dependent transport system permease family.</text>
</comment>
<comment type="subcellular location">
    <subcellularLocation>
        <location evidence="1 7">Cell membrane</location>
        <topology evidence="1 7">Multi-pass membrane protein</topology>
    </subcellularLocation>
</comment>
<dbReference type="InterPro" id="IPR050366">
    <property type="entry name" value="BP-dependent_transpt_permease"/>
</dbReference>
<dbReference type="Gene3D" id="1.10.3720.10">
    <property type="entry name" value="MetI-like"/>
    <property type="match status" value="1"/>
</dbReference>
<evidence type="ECO:0000256" key="3">
    <source>
        <dbReference type="ARBA" id="ARBA00022475"/>
    </source>
</evidence>
<reference evidence="9 10" key="1">
    <citation type="submission" date="2014-08" db="EMBL/GenBank/DDBJ databases">
        <authorList>
            <person name="Chen Y.-H."/>
        </authorList>
    </citation>
    <scope>NUCLEOTIDE SEQUENCE [LARGE SCALE GENOMIC DNA]</scope>
</reference>
<feature type="transmembrane region" description="Helical" evidence="7">
    <location>
        <begin position="16"/>
        <end position="37"/>
    </location>
</feature>
<feature type="transmembrane region" description="Helical" evidence="7">
    <location>
        <begin position="184"/>
        <end position="211"/>
    </location>
</feature>
<organism evidence="9 10">
    <name type="scientific">Neorhizobium galegae bv. officinalis</name>
    <dbReference type="NCBI Taxonomy" id="323656"/>
    <lineage>
        <taxon>Bacteria</taxon>
        <taxon>Pseudomonadati</taxon>
        <taxon>Pseudomonadota</taxon>
        <taxon>Alphaproteobacteria</taxon>
        <taxon>Hyphomicrobiales</taxon>
        <taxon>Rhizobiaceae</taxon>
        <taxon>Rhizobium/Agrobacterium group</taxon>
        <taxon>Neorhizobium</taxon>
    </lineage>
</organism>
<dbReference type="GO" id="GO:0005886">
    <property type="term" value="C:plasma membrane"/>
    <property type="evidence" value="ECO:0007669"/>
    <property type="project" value="UniProtKB-SubCell"/>
</dbReference>
<keyword evidence="6 7" id="KW-0472">Membrane</keyword>
<dbReference type="PANTHER" id="PTHR43386:SF25">
    <property type="entry name" value="PEPTIDE ABC TRANSPORTER PERMEASE PROTEIN"/>
    <property type="match status" value="1"/>
</dbReference>
<feature type="transmembrane region" description="Helical" evidence="7">
    <location>
        <begin position="246"/>
        <end position="265"/>
    </location>
</feature>
<dbReference type="PROSITE" id="PS50928">
    <property type="entry name" value="ABC_TM1"/>
    <property type="match status" value="1"/>
</dbReference>
<dbReference type="CDD" id="cd06261">
    <property type="entry name" value="TM_PBP2"/>
    <property type="match status" value="1"/>
</dbReference>
<evidence type="ECO:0000256" key="6">
    <source>
        <dbReference type="ARBA" id="ARBA00023136"/>
    </source>
</evidence>
<evidence type="ECO:0000256" key="5">
    <source>
        <dbReference type="ARBA" id="ARBA00022989"/>
    </source>
</evidence>
<dbReference type="InterPro" id="IPR000515">
    <property type="entry name" value="MetI-like"/>
</dbReference>
<feature type="transmembrane region" description="Helical" evidence="7">
    <location>
        <begin position="80"/>
        <end position="104"/>
    </location>
</feature>
<evidence type="ECO:0000256" key="7">
    <source>
        <dbReference type="RuleBase" id="RU363032"/>
    </source>
</evidence>
<dbReference type="Proteomes" id="UP000046176">
    <property type="component" value="Unassembled WGS sequence"/>
</dbReference>
<feature type="domain" description="ABC transmembrane type-1" evidence="8">
    <location>
        <begin position="76"/>
        <end position="265"/>
    </location>
</feature>